<evidence type="ECO:0000313" key="3">
    <source>
        <dbReference type="EMBL" id="MFD1369319.1"/>
    </source>
</evidence>
<dbReference type="Pfam" id="PF14200">
    <property type="entry name" value="RicinB_lectin_2"/>
    <property type="match status" value="2"/>
</dbReference>
<protein>
    <submittedName>
        <fullName evidence="3">RICIN domain-containing protein</fullName>
    </submittedName>
</protein>
<dbReference type="SUPFAM" id="SSF51126">
    <property type="entry name" value="Pectin lyase-like"/>
    <property type="match status" value="1"/>
</dbReference>
<dbReference type="RefSeq" id="WP_317792499.1">
    <property type="nucleotide sequence ID" value="NZ_AP028461.1"/>
</dbReference>
<keyword evidence="1" id="KW-0732">Signal</keyword>
<dbReference type="CDD" id="cd00161">
    <property type="entry name" value="beta-trefoil_Ricin-like"/>
    <property type="match status" value="1"/>
</dbReference>
<evidence type="ECO:0000313" key="4">
    <source>
        <dbReference type="Proteomes" id="UP001597183"/>
    </source>
</evidence>
<evidence type="ECO:0000259" key="2">
    <source>
        <dbReference type="SMART" id="SM00458"/>
    </source>
</evidence>
<sequence>MKKRLLGPAVLLAVPIAIVALSIGPSEAATTPVDGGIYTIASGASGKCIDVTGAGTGNGALLVQIACNTAAGDQQFRAVAQNGAFGLVNANSGKCADVPYSSTTTGTQLWQWTCGAGANQTWSLTASTAAAGKFLIKSAVNGLCVSDKDGSTAGNNPIVQEACSDIARMQWSFNQVSGSAGWSNTADGFAQGTTGGAGGTTVTVSSYADLLKYATASAAYVVKVNGTITVPTYGYEIPVTSN</sequence>
<keyword evidence="4" id="KW-1185">Reference proteome</keyword>
<feature type="domain" description="Ricin B lectin" evidence="2">
    <location>
        <begin position="35"/>
        <end position="174"/>
    </location>
</feature>
<dbReference type="Gene3D" id="2.160.20.10">
    <property type="entry name" value="Single-stranded right-handed beta-helix, Pectin lyase-like"/>
    <property type="match status" value="1"/>
</dbReference>
<organism evidence="3 4">
    <name type="scientific">Actinoplanes sichuanensis</name>
    <dbReference type="NCBI Taxonomy" id="512349"/>
    <lineage>
        <taxon>Bacteria</taxon>
        <taxon>Bacillati</taxon>
        <taxon>Actinomycetota</taxon>
        <taxon>Actinomycetes</taxon>
        <taxon>Micromonosporales</taxon>
        <taxon>Micromonosporaceae</taxon>
        <taxon>Actinoplanes</taxon>
    </lineage>
</organism>
<dbReference type="InterPro" id="IPR035992">
    <property type="entry name" value="Ricin_B-like_lectins"/>
</dbReference>
<dbReference type="SUPFAM" id="SSF50370">
    <property type="entry name" value="Ricin B-like lectins"/>
    <property type="match status" value="1"/>
</dbReference>
<name>A0ABW4AFE1_9ACTN</name>
<reference evidence="4" key="1">
    <citation type="journal article" date="2019" name="Int. J. Syst. Evol. Microbiol.">
        <title>The Global Catalogue of Microorganisms (GCM) 10K type strain sequencing project: providing services to taxonomists for standard genome sequencing and annotation.</title>
        <authorList>
            <consortium name="The Broad Institute Genomics Platform"/>
            <consortium name="The Broad Institute Genome Sequencing Center for Infectious Disease"/>
            <person name="Wu L."/>
            <person name="Ma J."/>
        </authorList>
    </citation>
    <scope>NUCLEOTIDE SEQUENCE [LARGE SCALE GENOMIC DNA]</scope>
    <source>
        <strain evidence="4">CCM 7526</strain>
    </source>
</reference>
<dbReference type="SMART" id="SM00458">
    <property type="entry name" value="RICIN"/>
    <property type="match status" value="1"/>
</dbReference>
<gene>
    <name evidence="3" type="ORF">ACFQ5G_28625</name>
</gene>
<comment type="caution">
    <text evidence="3">The sequence shown here is derived from an EMBL/GenBank/DDBJ whole genome shotgun (WGS) entry which is preliminary data.</text>
</comment>
<feature type="signal peptide" evidence="1">
    <location>
        <begin position="1"/>
        <end position="28"/>
    </location>
</feature>
<accession>A0ABW4AFE1</accession>
<dbReference type="Gene3D" id="2.80.10.50">
    <property type="match status" value="2"/>
</dbReference>
<dbReference type="PROSITE" id="PS50231">
    <property type="entry name" value="RICIN_B_LECTIN"/>
    <property type="match status" value="1"/>
</dbReference>
<dbReference type="InterPro" id="IPR012334">
    <property type="entry name" value="Pectin_lyas_fold"/>
</dbReference>
<dbReference type="EMBL" id="JBHTMK010000040">
    <property type="protein sequence ID" value="MFD1369319.1"/>
    <property type="molecule type" value="Genomic_DNA"/>
</dbReference>
<proteinExistence type="predicted"/>
<feature type="chain" id="PRO_5045458143" evidence="1">
    <location>
        <begin position="29"/>
        <end position="242"/>
    </location>
</feature>
<evidence type="ECO:0000256" key="1">
    <source>
        <dbReference type="SAM" id="SignalP"/>
    </source>
</evidence>
<dbReference type="InterPro" id="IPR000772">
    <property type="entry name" value="Ricin_B_lectin"/>
</dbReference>
<dbReference type="Proteomes" id="UP001597183">
    <property type="component" value="Unassembled WGS sequence"/>
</dbReference>
<dbReference type="InterPro" id="IPR011050">
    <property type="entry name" value="Pectin_lyase_fold/virulence"/>
</dbReference>